<dbReference type="EMBL" id="CP001899">
    <property type="protein sequence ID" value="ADC66466.1"/>
    <property type="molecule type" value="Genomic_DNA"/>
</dbReference>
<dbReference type="GeneID" id="8779889"/>
<dbReference type="InterPro" id="IPR002145">
    <property type="entry name" value="CopG"/>
</dbReference>
<dbReference type="RefSeq" id="WP_012966802.1">
    <property type="nucleotide sequence ID" value="NC_013849.1"/>
</dbReference>
<name>D3S1K2_FERPA</name>
<dbReference type="InterPro" id="IPR013321">
    <property type="entry name" value="Arc_rbn_hlx_hlx"/>
</dbReference>
<reference evidence="3" key="1">
    <citation type="submission" date="2010-02" db="EMBL/GenBank/DDBJ databases">
        <title>Complete sequence of Ferroglobus placidus DSM 10642.</title>
        <authorList>
            <consortium name="US DOE Joint Genome Institute"/>
            <person name="Lucas S."/>
            <person name="Copeland A."/>
            <person name="Lapidus A."/>
            <person name="Cheng J.-F."/>
            <person name="Bruce D."/>
            <person name="Goodwin L."/>
            <person name="Pitluck S."/>
            <person name="Saunders E."/>
            <person name="Brettin T."/>
            <person name="Detter J.C."/>
            <person name="Han C."/>
            <person name="Tapia R."/>
            <person name="Larimer F."/>
            <person name="Land M."/>
            <person name="Hauser L."/>
            <person name="Kyrpides N."/>
            <person name="Ivanova N."/>
            <person name="Holmes D."/>
            <person name="Lovley D."/>
            <person name="Kyrpides N."/>
            <person name="Anderson I.J."/>
            <person name="Woyke T."/>
        </authorList>
    </citation>
    <scope>NUCLEOTIDE SEQUENCE [LARGE SCALE GENOMIC DNA]</scope>
    <source>
        <strain evidence="3">DSM 10642 / AEDII12DO</strain>
    </source>
</reference>
<organism evidence="2 3">
    <name type="scientific">Ferroglobus placidus (strain DSM 10642 / AEDII12DO)</name>
    <dbReference type="NCBI Taxonomy" id="589924"/>
    <lineage>
        <taxon>Archaea</taxon>
        <taxon>Methanobacteriati</taxon>
        <taxon>Methanobacteriota</taxon>
        <taxon>Archaeoglobi</taxon>
        <taxon>Archaeoglobales</taxon>
        <taxon>Archaeoglobaceae</taxon>
        <taxon>Ferroglobus</taxon>
    </lineage>
</organism>
<gene>
    <name evidence="2" type="ordered locus">Ferp_2348</name>
</gene>
<evidence type="ECO:0000259" key="1">
    <source>
        <dbReference type="Pfam" id="PF01402"/>
    </source>
</evidence>
<dbReference type="STRING" id="589924.Ferp_2348"/>
<keyword evidence="3" id="KW-1185">Reference proteome</keyword>
<dbReference type="KEGG" id="fpl:Ferp_2348"/>
<feature type="domain" description="Ribbon-helix-helix protein CopG" evidence="1">
    <location>
        <begin position="2"/>
        <end position="39"/>
    </location>
</feature>
<sequence length="63" mass="7496">MKKVSIRLTEKQYEFLESLVISGEYANVSEVIRDAIRYFMKAKMKEMSESEKVEEMKWKGENV</sequence>
<proteinExistence type="predicted"/>
<dbReference type="AlphaFoldDB" id="D3S1K2"/>
<dbReference type="Gene3D" id="1.10.1220.10">
    <property type="entry name" value="Met repressor-like"/>
    <property type="match status" value="1"/>
</dbReference>
<evidence type="ECO:0000313" key="3">
    <source>
        <dbReference type="Proteomes" id="UP000002613"/>
    </source>
</evidence>
<dbReference type="OrthoDB" id="49780at2157"/>
<dbReference type="HOGENOM" id="CLU_197235_2_0_2"/>
<protein>
    <submittedName>
        <fullName evidence="2">Putative transcriptional regulator, CopG/Arc/MetJ family</fullName>
    </submittedName>
</protein>
<dbReference type="PaxDb" id="589924-Ferp_2348"/>
<accession>D3S1K2</accession>
<dbReference type="GO" id="GO:0006355">
    <property type="term" value="P:regulation of DNA-templated transcription"/>
    <property type="evidence" value="ECO:0007669"/>
    <property type="project" value="InterPro"/>
</dbReference>
<dbReference type="InterPro" id="IPR010985">
    <property type="entry name" value="Ribbon_hlx_hlx"/>
</dbReference>
<dbReference type="CDD" id="cd22231">
    <property type="entry name" value="RHH_NikR_HicB-like"/>
    <property type="match status" value="1"/>
</dbReference>
<evidence type="ECO:0000313" key="2">
    <source>
        <dbReference type="EMBL" id="ADC66466.1"/>
    </source>
</evidence>
<dbReference type="Proteomes" id="UP000002613">
    <property type="component" value="Chromosome"/>
</dbReference>
<dbReference type="eggNOG" id="arCOG01009">
    <property type="taxonomic scope" value="Archaea"/>
</dbReference>
<dbReference type="Pfam" id="PF01402">
    <property type="entry name" value="RHH_1"/>
    <property type="match status" value="1"/>
</dbReference>
<reference evidence="2 3" key="2">
    <citation type="journal article" date="2011" name="Stand. Genomic Sci.">
        <title>Complete genome sequence of Ferroglobus placidus AEDII12DO.</title>
        <authorList>
            <person name="Anderson I."/>
            <person name="Risso C."/>
            <person name="Holmes D."/>
            <person name="Lucas S."/>
            <person name="Copeland A."/>
            <person name="Lapidus A."/>
            <person name="Cheng J.F."/>
            <person name="Bruce D."/>
            <person name="Goodwin L."/>
            <person name="Pitluck S."/>
            <person name="Saunders E."/>
            <person name="Brettin T."/>
            <person name="Detter J.C."/>
            <person name="Han C."/>
            <person name="Tapia R."/>
            <person name="Larimer F."/>
            <person name="Land M."/>
            <person name="Hauser L."/>
            <person name="Woyke T."/>
            <person name="Lovley D."/>
            <person name="Kyrpides N."/>
            <person name="Ivanova N."/>
        </authorList>
    </citation>
    <scope>NUCLEOTIDE SEQUENCE [LARGE SCALE GENOMIC DNA]</scope>
    <source>
        <strain evidence="3">DSM 10642 / AEDII12DO</strain>
    </source>
</reference>
<dbReference type="SUPFAM" id="SSF47598">
    <property type="entry name" value="Ribbon-helix-helix"/>
    <property type="match status" value="1"/>
</dbReference>